<dbReference type="RefSeq" id="WP_162668897.1">
    <property type="nucleotide sequence ID" value="NZ_LR593886.1"/>
</dbReference>
<dbReference type="Proteomes" id="UP000464178">
    <property type="component" value="Chromosome"/>
</dbReference>
<dbReference type="AlphaFoldDB" id="A0A6P2CZP2"/>
<proteinExistence type="predicted"/>
<protein>
    <submittedName>
        <fullName evidence="1">Uncharacterized protein</fullName>
    </submittedName>
</protein>
<evidence type="ECO:0000313" key="1">
    <source>
        <dbReference type="EMBL" id="VTR94349.1"/>
    </source>
</evidence>
<dbReference type="EMBL" id="LR593886">
    <property type="protein sequence ID" value="VTR94349.1"/>
    <property type="molecule type" value="Genomic_DNA"/>
</dbReference>
<dbReference type="KEGG" id="gms:SOIL9_33650"/>
<gene>
    <name evidence="1" type="ORF">SOIL9_33650</name>
</gene>
<sequence>MADKTQDDMIKSLAALVKASPKGGVQMSSSGEGIQVTLTLKKTDATKEILRQVANAVIEHNV</sequence>
<evidence type="ECO:0000313" key="2">
    <source>
        <dbReference type="Proteomes" id="UP000464178"/>
    </source>
</evidence>
<organism evidence="1 2">
    <name type="scientific">Gemmata massiliana</name>
    <dbReference type="NCBI Taxonomy" id="1210884"/>
    <lineage>
        <taxon>Bacteria</taxon>
        <taxon>Pseudomonadati</taxon>
        <taxon>Planctomycetota</taxon>
        <taxon>Planctomycetia</taxon>
        <taxon>Gemmatales</taxon>
        <taxon>Gemmataceae</taxon>
        <taxon>Gemmata</taxon>
    </lineage>
</organism>
<reference evidence="1 2" key="1">
    <citation type="submission" date="2019-05" db="EMBL/GenBank/DDBJ databases">
        <authorList>
            <consortium name="Science for Life Laboratories"/>
        </authorList>
    </citation>
    <scope>NUCLEOTIDE SEQUENCE [LARGE SCALE GENOMIC DNA]</scope>
    <source>
        <strain evidence="1">Soil9</strain>
    </source>
</reference>
<name>A0A6P2CZP2_9BACT</name>
<keyword evidence="2" id="KW-1185">Reference proteome</keyword>
<accession>A0A6P2CZP2</accession>